<protein>
    <submittedName>
        <fullName evidence="1">Uncharacterized protein</fullName>
    </submittedName>
</protein>
<dbReference type="EMBL" id="KV919108">
    <property type="protein sequence ID" value="OSX71797.1"/>
    <property type="molecule type" value="Genomic_DNA"/>
</dbReference>
<dbReference type="PANTHER" id="PTHR36783:SF2">
    <property type="entry name" value="THYLAKOID LUMENAL 17.9 KDA PROTEIN, CHLOROPLASTIC"/>
    <property type="match status" value="1"/>
</dbReference>
<reference evidence="1 2" key="1">
    <citation type="submission" date="2017-03" db="EMBL/GenBank/DDBJ databases">
        <title>WGS assembly of Porphyra umbilicalis.</title>
        <authorList>
            <person name="Brawley S.H."/>
            <person name="Blouin N.A."/>
            <person name="Ficko-Blean E."/>
            <person name="Wheeler G.L."/>
            <person name="Lohr M."/>
            <person name="Goodson H.V."/>
            <person name="Jenkins J.W."/>
            <person name="Blaby-Haas C.E."/>
            <person name="Helliwell K.E."/>
            <person name="Chan C."/>
            <person name="Marriage T."/>
            <person name="Bhattacharya D."/>
            <person name="Klein A.S."/>
            <person name="Badis Y."/>
            <person name="Brodie J."/>
            <person name="Cao Y."/>
            <person name="Collen J."/>
            <person name="Dittami S.M."/>
            <person name="Gachon C.M."/>
            <person name="Green B.R."/>
            <person name="Karpowicz S."/>
            <person name="Kim J.W."/>
            <person name="Kudahl U."/>
            <person name="Lin S."/>
            <person name="Michel G."/>
            <person name="Mittag M."/>
            <person name="Olson B.J."/>
            <person name="Pangilinan J."/>
            <person name="Peng Y."/>
            <person name="Qiu H."/>
            <person name="Shu S."/>
            <person name="Singer J.T."/>
            <person name="Smith A.G."/>
            <person name="Sprecher B.N."/>
            <person name="Wagner V."/>
            <person name="Wang W."/>
            <person name="Wang Z.-Y."/>
            <person name="Yan J."/>
            <person name="Yarish C."/>
            <person name="Zoeuner-Riek S."/>
            <person name="Zhuang Y."/>
            <person name="Zou Y."/>
            <person name="Lindquist E.A."/>
            <person name="Grimwood J."/>
            <person name="Barry K."/>
            <person name="Rokhsar D.S."/>
            <person name="Schmutz J."/>
            <person name="Stiller J.W."/>
            <person name="Grossman A.R."/>
            <person name="Prochnik S.E."/>
        </authorList>
    </citation>
    <scope>NUCLEOTIDE SEQUENCE [LARGE SCALE GENOMIC DNA]</scope>
    <source>
        <strain evidence="1">4086291</strain>
    </source>
</reference>
<dbReference type="Proteomes" id="UP000218209">
    <property type="component" value="Unassembled WGS sequence"/>
</dbReference>
<gene>
    <name evidence="1" type="ORF">BU14_0501s0017</name>
</gene>
<name>A0A1X6NT91_PORUM</name>
<evidence type="ECO:0000313" key="2">
    <source>
        <dbReference type="Proteomes" id="UP000218209"/>
    </source>
</evidence>
<proteinExistence type="predicted"/>
<keyword evidence="2" id="KW-1185">Reference proteome</keyword>
<organism evidence="1 2">
    <name type="scientific">Porphyra umbilicalis</name>
    <name type="common">Purple laver</name>
    <name type="synonym">Red alga</name>
    <dbReference type="NCBI Taxonomy" id="2786"/>
    <lineage>
        <taxon>Eukaryota</taxon>
        <taxon>Rhodophyta</taxon>
        <taxon>Bangiophyceae</taxon>
        <taxon>Bangiales</taxon>
        <taxon>Bangiaceae</taxon>
        <taxon>Porphyra</taxon>
    </lineage>
</organism>
<dbReference type="AlphaFoldDB" id="A0A1X6NT91"/>
<sequence length="93" mass="10460">MAGGAPAVRVIAIDDEKRYIRSEWAGFPKGVTDVVEFKFVQGDNIVTFRSCSAETRYIYPFQQPLGDLGANLDHLTRVRTALDWTELSGYTIF</sequence>
<evidence type="ECO:0000313" key="1">
    <source>
        <dbReference type="EMBL" id="OSX71797.1"/>
    </source>
</evidence>
<dbReference type="InterPro" id="IPR037734">
    <property type="entry name" value="Thylakoid_lumenal_17.9"/>
</dbReference>
<dbReference type="OrthoDB" id="200029at2759"/>
<accession>A0A1X6NT91</accession>
<dbReference type="PANTHER" id="PTHR36783">
    <property type="entry name" value="THYLAKOID LUMENAL 17.9 KDA PROTEIN, CHLOROPLASTIC"/>
    <property type="match status" value="1"/>
</dbReference>